<keyword evidence="2" id="KW-1185">Reference proteome</keyword>
<accession>A0ABP8MQT8</accession>
<dbReference type="Pfam" id="PF07209">
    <property type="entry name" value="DUF1415"/>
    <property type="match status" value="1"/>
</dbReference>
<proteinExistence type="predicted"/>
<dbReference type="Proteomes" id="UP001501410">
    <property type="component" value="Unassembled WGS sequence"/>
</dbReference>
<dbReference type="InterPro" id="IPR009858">
    <property type="entry name" value="DUF1415"/>
</dbReference>
<evidence type="ECO:0000313" key="1">
    <source>
        <dbReference type="EMBL" id="GAA4453490.1"/>
    </source>
</evidence>
<dbReference type="RefSeq" id="WP_344824512.1">
    <property type="nucleotide sequence ID" value="NZ_BAABEZ010000022.1"/>
</dbReference>
<comment type="caution">
    <text evidence="1">The sequence shown here is derived from an EMBL/GenBank/DDBJ whole genome shotgun (WGS) entry which is preliminary data.</text>
</comment>
<protein>
    <submittedName>
        <fullName evidence="1">DUF1415 domain-containing protein</fullName>
    </submittedName>
</protein>
<dbReference type="EMBL" id="BAABEZ010000022">
    <property type="protein sequence ID" value="GAA4453490.1"/>
    <property type="molecule type" value="Genomic_DNA"/>
</dbReference>
<gene>
    <name evidence="1" type="ORF">GCM10023092_13950</name>
</gene>
<reference evidence="2" key="1">
    <citation type="journal article" date="2019" name="Int. J. Syst. Evol. Microbiol.">
        <title>The Global Catalogue of Microorganisms (GCM) 10K type strain sequencing project: providing services to taxonomists for standard genome sequencing and annotation.</title>
        <authorList>
            <consortium name="The Broad Institute Genomics Platform"/>
            <consortium name="The Broad Institute Genome Sequencing Center for Infectious Disease"/>
            <person name="Wu L."/>
            <person name="Ma J."/>
        </authorList>
    </citation>
    <scope>NUCLEOTIDE SEQUENCE [LARGE SCALE GENOMIC DNA]</scope>
    <source>
        <strain evidence="2">JCM 31921</strain>
    </source>
</reference>
<evidence type="ECO:0000313" key="2">
    <source>
        <dbReference type="Proteomes" id="UP001501410"/>
    </source>
</evidence>
<organism evidence="1 2">
    <name type="scientific">Rurimicrobium arvi</name>
    <dbReference type="NCBI Taxonomy" id="2049916"/>
    <lineage>
        <taxon>Bacteria</taxon>
        <taxon>Pseudomonadati</taxon>
        <taxon>Bacteroidota</taxon>
        <taxon>Chitinophagia</taxon>
        <taxon>Chitinophagales</taxon>
        <taxon>Chitinophagaceae</taxon>
        <taxon>Rurimicrobium</taxon>
    </lineage>
</organism>
<sequence length="186" mass="21343">MTTDQEQTIIRHCADWVQFSVIGCGFCPFAYKVVADNSIRYKVIAGRELHLHPHMVLEELKMLELQPETATTLLIFPDAYEHFSAYLQLLNQSEKLLRRKGFEGIFQLASFHPEYVFGDADTDDPANYTNRSPYPIIHILREAGMQEALEGFREPERIPERNIRFARSKGADYLKALLAKAMGKGH</sequence>
<name>A0ABP8MQT8_9BACT</name>